<evidence type="ECO:0000313" key="3">
    <source>
        <dbReference type="EMBL" id="PNP74898.1"/>
    </source>
</evidence>
<dbReference type="SUPFAM" id="SSF53335">
    <property type="entry name" value="S-adenosyl-L-methionine-dependent methyltransferases"/>
    <property type="match status" value="1"/>
</dbReference>
<evidence type="ECO:0000313" key="4">
    <source>
        <dbReference type="Proteomes" id="UP000236664"/>
    </source>
</evidence>
<dbReference type="EMBL" id="MTQA01000190">
    <property type="protein sequence ID" value="PNP74898.1"/>
    <property type="molecule type" value="Genomic_DNA"/>
</dbReference>
<dbReference type="PANTHER" id="PTHR43591:SF10">
    <property type="entry name" value="ABC TRANSMEMBRANE TYPE-1 DOMAIN-CONTAINING PROTEIN-RELATED"/>
    <property type="match status" value="1"/>
</dbReference>
<proteinExistence type="inferred from homology"/>
<evidence type="ECO:0000256" key="2">
    <source>
        <dbReference type="SAM" id="MobiDB-lite"/>
    </source>
</evidence>
<dbReference type="AlphaFoldDB" id="A0A2K0VXZ3"/>
<name>A0A2K0VXZ3_GIBNY</name>
<evidence type="ECO:0000256" key="1">
    <source>
        <dbReference type="ARBA" id="ARBA00038158"/>
    </source>
</evidence>
<feature type="region of interest" description="Disordered" evidence="2">
    <location>
        <begin position="76"/>
        <end position="95"/>
    </location>
</feature>
<dbReference type="Proteomes" id="UP000236664">
    <property type="component" value="Unassembled WGS sequence"/>
</dbReference>
<dbReference type="OrthoDB" id="2013972at2759"/>
<protein>
    <recommendedName>
        <fullName evidence="5">Methyltransferase domain-containing protein</fullName>
    </recommendedName>
</protein>
<organism evidence="3 4">
    <name type="scientific">Gibberella nygamai</name>
    <name type="common">Bean root rot disease fungus</name>
    <name type="synonym">Fusarium nygamai</name>
    <dbReference type="NCBI Taxonomy" id="42673"/>
    <lineage>
        <taxon>Eukaryota</taxon>
        <taxon>Fungi</taxon>
        <taxon>Dikarya</taxon>
        <taxon>Ascomycota</taxon>
        <taxon>Pezizomycotina</taxon>
        <taxon>Sordariomycetes</taxon>
        <taxon>Hypocreomycetidae</taxon>
        <taxon>Hypocreales</taxon>
        <taxon>Nectriaceae</taxon>
        <taxon>Fusarium</taxon>
        <taxon>Fusarium fujikuroi species complex</taxon>
    </lineage>
</organism>
<accession>A0A2K0VXZ3</accession>
<comment type="caution">
    <text evidence="3">The sequence shown here is derived from an EMBL/GenBank/DDBJ whole genome shotgun (WGS) entry which is preliminary data.</text>
</comment>
<comment type="similarity">
    <text evidence="1">Belongs to the methyltransferase superfamily. LaeA methyltransferase family.</text>
</comment>
<dbReference type="CDD" id="cd02440">
    <property type="entry name" value="AdoMet_MTases"/>
    <property type="match status" value="1"/>
</dbReference>
<dbReference type="Gene3D" id="3.40.50.150">
    <property type="entry name" value="Vaccinia Virus protein VP39"/>
    <property type="match status" value="1"/>
</dbReference>
<reference evidence="3 4" key="1">
    <citation type="submission" date="2017-06" db="EMBL/GenBank/DDBJ databases">
        <title>Genome of Fusarium nygamai isolate CS10214.</title>
        <authorList>
            <person name="Gardiner D.M."/>
            <person name="Obanor F."/>
            <person name="Kazan K."/>
        </authorList>
    </citation>
    <scope>NUCLEOTIDE SEQUENCE [LARGE SCALE GENOMIC DNA]</scope>
    <source>
        <strain evidence="3 4">CS10214</strain>
    </source>
</reference>
<dbReference type="STRING" id="42673.A0A2K0VXZ3"/>
<feature type="compositionally biased region" description="Low complexity" evidence="2">
    <location>
        <begin position="43"/>
        <end position="63"/>
    </location>
</feature>
<sequence length="412" mass="46445">MNLRVSPKALRTIKRRIGLGQSAAFFFTFARLQLFTTTLLQMSQKSPKSGSPRSPRSPQSQGPVATAAQALEVDDLPEGEEDDPGLGEDNESSTASITSSILHYRTINGRTYHSERWNAAYWGSNDERQSEAMDIAHHMFTLSQDGELHFAPLNDNIQVSHLVFQDKKLEAKAIGYYQKVLDVGCGTGIWAIDFADKHPGCEVIGTDISPIQPSWVPPNVKFEIEDFNQDWTFPPESFDYVHLRYLVGCVPNWDNLFEQAFKVLKPGGWVESFEASAIIESDDDSVKPDSALAQWGPIFIKASKTIGNTFTVVGDDLQRPGIEKAGFTDVKQWDSKLPLNPFPKDPKLKQIGQFGELFSTQDTEGLVLFVANTLGWTPEEVHVYIAKFRREIRDRRNHPYIRLRTVWARKPE</sequence>
<dbReference type="GO" id="GO:0008168">
    <property type="term" value="F:methyltransferase activity"/>
    <property type="evidence" value="ECO:0007669"/>
    <property type="project" value="TreeGrafter"/>
</dbReference>
<keyword evidence="4" id="KW-1185">Reference proteome</keyword>
<dbReference type="PANTHER" id="PTHR43591">
    <property type="entry name" value="METHYLTRANSFERASE"/>
    <property type="match status" value="1"/>
</dbReference>
<feature type="compositionally biased region" description="Acidic residues" evidence="2">
    <location>
        <begin position="76"/>
        <end position="91"/>
    </location>
</feature>
<evidence type="ECO:0008006" key="5">
    <source>
        <dbReference type="Google" id="ProtNLM"/>
    </source>
</evidence>
<dbReference type="InterPro" id="IPR029063">
    <property type="entry name" value="SAM-dependent_MTases_sf"/>
</dbReference>
<feature type="region of interest" description="Disordered" evidence="2">
    <location>
        <begin position="43"/>
        <end position="66"/>
    </location>
</feature>
<dbReference type="Pfam" id="PF13489">
    <property type="entry name" value="Methyltransf_23"/>
    <property type="match status" value="1"/>
</dbReference>
<gene>
    <name evidence="3" type="ORF">FNYG_11760</name>
</gene>